<keyword evidence="1" id="KW-0808">Transferase</keyword>
<reference evidence="2 3" key="1">
    <citation type="submission" date="2021-03" db="EMBL/GenBank/DDBJ databases">
        <title>novel species in genus Cellulomonas.</title>
        <authorList>
            <person name="Zhang G."/>
        </authorList>
    </citation>
    <scope>NUCLEOTIDE SEQUENCE [LARGE SCALE GENOMIC DNA]</scope>
    <source>
        <strain evidence="3">zg-ZUI188</strain>
    </source>
</reference>
<evidence type="ECO:0000313" key="3">
    <source>
        <dbReference type="Proteomes" id="UP000678317"/>
    </source>
</evidence>
<keyword evidence="3" id="KW-1185">Reference proteome</keyword>
<dbReference type="Gene3D" id="3.40.50.2000">
    <property type="entry name" value="Glycogen Phosphorylase B"/>
    <property type="match status" value="2"/>
</dbReference>
<dbReference type="Proteomes" id="UP000678317">
    <property type="component" value="Unassembled WGS sequence"/>
</dbReference>
<evidence type="ECO:0000313" key="2">
    <source>
        <dbReference type="EMBL" id="MBO3083854.1"/>
    </source>
</evidence>
<dbReference type="RefSeq" id="WP_208288675.1">
    <property type="nucleotide sequence ID" value="NZ_CP074404.1"/>
</dbReference>
<name>A0ABS3SEV9_9CELL</name>
<sequence>MTGPTIAVDGTPLSRPMDGIGRWSANVLRETALARPDWRFVVLGFTDDRARPYLLPDLPNVERVLLPVPRRAYQAVYSLVARVPVDRLVPRVDALVSTNYTAFPALRVPSVVTVFDLAYVDLPDVIEKRNLAYLRKHVPRSMREAAAITTISPFTAARIDAEFPGHAPVHLVDCGLDPAFLAPLTAGPALPSGYVLAVGTLEPRKNLVTLLRAWSRVDPALRRAHPLVIVGRAGWGSRDLPGDVPADVLAEVSFTGYVEDADLPAVYAGATLFAFPSLYEGFGLPLLEAMASGVPAVVSDIPPFREIGAGLVDYVDPLDPRAFAEAISVRLTRAGDDRAAQARTRAREWTWERSGRQMAETIEGVLA</sequence>
<gene>
    <name evidence="2" type="ORF">J4035_04305</name>
</gene>
<dbReference type="PANTHER" id="PTHR46401:SF2">
    <property type="entry name" value="GLYCOSYLTRANSFERASE WBBK-RELATED"/>
    <property type="match status" value="1"/>
</dbReference>
<dbReference type="SUPFAM" id="SSF53756">
    <property type="entry name" value="UDP-Glycosyltransferase/glycogen phosphorylase"/>
    <property type="match status" value="1"/>
</dbReference>
<dbReference type="EMBL" id="JAGFBM010000001">
    <property type="protein sequence ID" value="MBO3083854.1"/>
    <property type="molecule type" value="Genomic_DNA"/>
</dbReference>
<dbReference type="CDD" id="cd03809">
    <property type="entry name" value="GT4_MtfB-like"/>
    <property type="match status" value="1"/>
</dbReference>
<proteinExistence type="predicted"/>
<evidence type="ECO:0000256" key="1">
    <source>
        <dbReference type="ARBA" id="ARBA00022679"/>
    </source>
</evidence>
<organism evidence="2 3">
    <name type="scientific">Cellulomonas fengjieae</name>
    <dbReference type="NCBI Taxonomy" id="2819978"/>
    <lineage>
        <taxon>Bacteria</taxon>
        <taxon>Bacillati</taxon>
        <taxon>Actinomycetota</taxon>
        <taxon>Actinomycetes</taxon>
        <taxon>Micrococcales</taxon>
        <taxon>Cellulomonadaceae</taxon>
        <taxon>Cellulomonas</taxon>
    </lineage>
</organism>
<dbReference type="Pfam" id="PF13692">
    <property type="entry name" value="Glyco_trans_1_4"/>
    <property type="match status" value="1"/>
</dbReference>
<accession>A0ABS3SEV9</accession>
<protein>
    <submittedName>
        <fullName evidence="2">Glycosyltransferase family 4 protein</fullName>
    </submittedName>
</protein>
<comment type="caution">
    <text evidence="2">The sequence shown here is derived from an EMBL/GenBank/DDBJ whole genome shotgun (WGS) entry which is preliminary data.</text>
</comment>
<dbReference type="PANTHER" id="PTHR46401">
    <property type="entry name" value="GLYCOSYLTRANSFERASE WBBK-RELATED"/>
    <property type="match status" value="1"/>
</dbReference>